<dbReference type="PANTHER" id="PTHR13343">
    <property type="entry name" value="CREG1 PROTEIN"/>
    <property type="match status" value="1"/>
</dbReference>
<dbReference type="InterPro" id="IPR055343">
    <property type="entry name" value="CREG_beta-barrel"/>
</dbReference>
<dbReference type="Pfam" id="PF13883">
    <property type="entry name" value="CREG_beta-barrel"/>
    <property type="match status" value="1"/>
</dbReference>
<dbReference type="InterPro" id="IPR012349">
    <property type="entry name" value="Split_barrel_FMN-bd"/>
</dbReference>
<dbReference type="InterPro" id="IPR019595">
    <property type="entry name" value="DUF2470"/>
</dbReference>
<dbReference type="Gene3D" id="2.30.110.10">
    <property type="entry name" value="Electron Transport, Fmn-binding Protein, Chain A"/>
    <property type="match status" value="1"/>
</dbReference>
<dbReference type="PANTHER" id="PTHR13343:SF17">
    <property type="entry name" value="CELLULAR REPRESSOR OF E1A-STIMULATED GENES, ISOFORM A"/>
    <property type="match status" value="1"/>
</dbReference>
<evidence type="ECO:0000259" key="2">
    <source>
        <dbReference type="Pfam" id="PF13883"/>
    </source>
</evidence>
<name>K2KMB9_9GAMM</name>
<dbReference type="eggNOG" id="COG0748">
    <property type="taxonomic scope" value="Bacteria"/>
</dbReference>
<keyword evidence="4" id="KW-1185">Reference proteome</keyword>
<dbReference type="GO" id="GO:0005737">
    <property type="term" value="C:cytoplasm"/>
    <property type="evidence" value="ECO:0007669"/>
    <property type="project" value="UniProtKB-ARBA"/>
</dbReference>
<dbReference type="STRING" id="740709.A10D4_01195"/>
<accession>K2KMB9</accession>
<evidence type="ECO:0000259" key="1">
    <source>
        <dbReference type="Pfam" id="PF10615"/>
    </source>
</evidence>
<dbReference type="InterPro" id="IPR037119">
    <property type="entry name" value="Haem_oxidase_HugZ-like_sf"/>
</dbReference>
<organism evidence="3 4">
    <name type="scientific">Idiomarina xiamenensis 10-D-4</name>
    <dbReference type="NCBI Taxonomy" id="740709"/>
    <lineage>
        <taxon>Bacteria</taxon>
        <taxon>Pseudomonadati</taxon>
        <taxon>Pseudomonadota</taxon>
        <taxon>Gammaproteobacteria</taxon>
        <taxon>Alteromonadales</taxon>
        <taxon>Idiomarinaceae</taxon>
        <taxon>Idiomarina</taxon>
    </lineage>
</organism>
<dbReference type="Gene3D" id="3.20.180.10">
    <property type="entry name" value="PNP-oxidase-like"/>
    <property type="match status" value="1"/>
</dbReference>
<dbReference type="Proteomes" id="UP000014115">
    <property type="component" value="Unassembled WGS sequence"/>
</dbReference>
<reference evidence="3 4" key="1">
    <citation type="journal article" date="2012" name="J. Bacteriol.">
        <title>Genome Sequence of Idiomarina xiamenensis Type Strain 10-D-4.</title>
        <authorList>
            <person name="Lai Q."/>
            <person name="Wang L."/>
            <person name="Wang W."/>
            <person name="Shao Z."/>
        </authorList>
    </citation>
    <scope>NUCLEOTIDE SEQUENCE [LARGE SCALE GENOMIC DNA]</scope>
    <source>
        <strain evidence="3 4">10-D-4</strain>
    </source>
</reference>
<proteinExistence type="predicted"/>
<dbReference type="SUPFAM" id="SSF50475">
    <property type="entry name" value="FMN-binding split barrel"/>
    <property type="match status" value="1"/>
</dbReference>
<feature type="domain" description="CREG-like beta-barrel" evidence="2">
    <location>
        <begin position="4"/>
        <end position="149"/>
    </location>
</feature>
<dbReference type="EMBL" id="AMRG01000001">
    <property type="protein sequence ID" value="EKE87667.1"/>
    <property type="molecule type" value="Genomic_DNA"/>
</dbReference>
<gene>
    <name evidence="3" type="ORF">A10D4_01195</name>
</gene>
<sequence>MSIRQQAVQAARQLVQHQRQGVLSTTSVTLAGYPFGSVTPVLLDDQQQPLLYMSDIAQHSKNLKVDQRASLTVYAQATEGDQNEQGRVTVVGDMQLLSDEQALARYFRWFPAAQKYQNMHDFRLWQMQVKRVRYIGGFGDIFWLEKAEWQQPEVQWQVSDEQGMIQHMNNDHGDANQLLFRLAGGRVEASQPVAMVAVAAEGCLLQQGQQQRFVAFPSLCLTPLAVRQALVELTRQARQRVA</sequence>
<evidence type="ECO:0000313" key="3">
    <source>
        <dbReference type="EMBL" id="EKE87667.1"/>
    </source>
</evidence>
<dbReference type="Pfam" id="PF10615">
    <property type="entry name" value="DUF2470"/>
    <property type="match status" value="1"/>
</dbReference>
<comment type="caution">
    <text evidence="3">The sequence shown here is derived from an EMBL/GenBank/DDBJ whole genome shotgun (WGS) entry which is preliminary data.</text>
</comment>
<evidence type="ECO:0000313" key="4">
    <source>
        <dbReference type="Proteomes" id="UP000014115"/>
    </source>
</evidence>
<dbReference type="RefSeq" id="WP_008487196.1">
    <property type="nucleotide sequence ID" value="NZ_AMRG01000001.1"/>
</dbReference>
<protein>
    <submittedName>
        <fullName evidence="3">Uncharacterized protein</fullName>
    </submittedName>
</protein>
<dbReference type="PATRIC" id="fig|740709.3.peg.241"/>
<feature type="domain" description="DUF2470" evidence="1">
    <location>
        <begin position="161"/>
        <end position="233"/>
    </location>
</feature>
<dbReference type="AlphaFoldDB" id="K2KMB9"/>